<dbReference type="Proteomes" id="UP000747542">
    <property type="component" value="Unassembled WGS sequence"/>
</dbReference>
<protein>
    <submittedName>
        <fullName evidence="2">Cuticle protein</fullName>
    </submittedName>
</protein>
<gene>
    <name evidence="2" type="ORF">Hamer_G000380</name>
</gene>
<accession>A0A8J5TTV7</accession>
<proteinExistence type="predicted"/>
<evidence type="ECO:0000256" key="1">
    <source>
        <dbReference type="SAM" id="MobiDB-lite"/>
    </source>
</evidence>
<sequence>NSNETQSTVTEHTANSSGTESQQQRNRVNSSGTEKQQQRNTQSTAAEWLYSSRARKYRDTDEVVLAVVGVCSAVPFVGDTPEVAAEKARFFQAYRAAQAAAQPQYNAIPHQAYNTGHYNPSHHNLGHYNHAPAQPKWTGPVAATVPAGVDGTITPVSDTRDVAAARNAFFNAYQAQVAATVGAAPHHHGGAVHYQAAPTYTHAAPFQPKWTGPVAATIPAGLPGAGSQVADTPEVAAAKQAFFSTYQRQAAAAAPPTRYY</sequence>
<keyword evidence="3" id="KW-1185">Reference proteome</keyword>
<reference evidence="2" key="1">
    <citation type="journal article" date="2021" name="Sci. Adv.">
        <title>The American lobster genome reveals insights on longevity, neural, and immune adaptations.</title>
        <authorList>
            <person name="Polinski J.M."/>
            <person name="Zimin A.V."/>
            <person name="Clark K.F."/>
            <person name="Kohn A.B."/>
            <person name="Sadowski N."/>
            <person name="Timp W."/>
            <person name="Ptitsyn A."/>
            <person name="Khanna P."/>
            <person name="Romanova D.Y."/>
            <person name="Williams P."/>
            <person name="Greenwood S.J."/>
            <person name="Moroz L.L."/>
            <person name="Walt D.R."/>
            <person name="Bodnar A.G."/>
        </authorList>
    </citation>
    <scope>NUCLEOTIDE SEQUENCE</scope>
    <source>
        <strain evidence="2">GMGI-L3</strain>
    </source>
</reference>
<name>A0A8J5TTV7_HOMAM</name>
<organism evidence="2 3">
    <name type="scientific">Homarus americanus</name>
    <name type="common">American lobster</name>
    <dbReference type="NCBI Taxonomy" id="6706"/>
    <lineage>
        <taxon>Eukaryota</taxon>
        <taxon>Metazoa</taxon>
        <taxon>Ecdysozoa</taxon>
        <taxon>Arthropoda</taxon>
        <taxon>Crustacea</taxon>
        <taxon>Multicrustacea</taxon>
        <taxon>Malacostraca</taxon>
        <taxon>Eumalacostraca</taxon>
        <taxon>Eucarida</taxon>
        <taxon>Decapoda</taxon>
        <taxon>Pleocyemata</taxon>
        <taxon>Astacidea</taxon>
        <taxon>Nephropoidea</taxon>
        <taxon>Nephropidae</taxon>
        <taxon>Homarus</taxon>
    </lineage>
</organism>
<feature type="region of interest" description="Disordered" evidence="1">
    <location>
        <begin position="1"/>
        <end position="44"/>
    </location>
</feature>
<feature type="non-terminal residue" evidence="2">
    <location>
        <position position="260"/>
    </location>
</feature>
<dbReference type="EMBL" id="JAHLQT010002534">
    <property type="protein sequence ID" value="KAG7177138.1"/>
    <property type="molecule type" value="Genomic_DNA"/>
</dbReference>
<evidence type="ECO:0000313" key="2">
    <source>
        <dbReference type="EMBL" id="KAG7177138.1"/>
    </source>
</evidence>
<dbReference type="AlphaFoldDB" id="A0A8J5TTV7"/>
<feature type="non-terminal residue" evidence="2">
    <location>
        <position position="1"/>
    </location>
</feature>
<comment type="caution">
    <text evidence="2">The sequence shown here is derived from an EMBL/GenBank/DDBJ whole genome shotgun (WGS) entry which is preliminary data.</text>
</comment>
<evidence type="ECO:0000313" key="3">
    <source>
        <dbReference type="Proteomes" id="UP000747542"/>
    </source>
</evidence>